<keyword evidence="3" id="KW-1185">Reference proteome</keyword>
<comment type="caution">
    <text evidence="2">The sequence shown here is derived from an EMBL/GenBank/DDBJ whole genome shotgun (WGS) entry which is preliminary data.</text>
</comment>
<gene>
    <name evidence="2" type="ORF">POCULU_LOCUS3588</name>
</gene>
<dbReference type="InterPro" id="IPR018834">
    <property type="entry name" value="DNA/RNA-bd_Est1-type"/>
</dbReference>
<dbReference type="OrthoDB" id="69928at2759"/>
<evidence type="ECO:0000313" key="2">
    <source>
        <dbReference type="EMBL" id="CAG8521361.1"/>
    </source>
</evidence>
<evidence type="ECO:0000259" key="1">
    <source>
        <dbReference type="Pfam" id="PF10373"/>
    </source>
</evidence>
<proteinExistence type="predicted"/>
<sequence length="147" mass="16515">MQRETRNGNLQRGFILTAARVFLANAYCDDINSYFHRKGSRSTWAVLAAYSENNLDIVYWDTFSLATKQPSLIAKDNLKNFYIQFAIRSPEMVLSDSEIANASNAEGYRRTLQQAAFAVGFALCLRAIQSITEGLEDNVAQMFITPA</sequence>
<dbReference type="Proteomes" id="UP000789572">
    <property type="component" value="Unassembled WGS sequence"/>
</dbReference>
<evidence type="ECO:0000313" key="3">
    <source>
        <dbReference type="Proteomes" id="UP000789572"/>
    </source>
</evidence>
<organism evidence="2 3">
    <name type="scientific">Paraglomus occultum</name>
    <dbReference type="NCBI Taxonomy" id="144539"/>
    <lineage>
        <taxon>Eukaryota</taxon>
        <taxon>Fungi</taxon>
        <taxon>Fungi incertae sedis</taxon>
        <taxon>Mucoromycota</taxon>
        <taxon>Glomeromycotina</taxon>
        <taxon>Glomeromycetes</taxon>
        <taxon>Paraglomerales</taxon>
        <taxon>Paraglomeraceae</taxon>
        <taxon>Paraglomus</taxon>
    </lineage>
</organism>
<accession>A0A9N9FAW1</accession>
<dbReference type="Pfam" id="PF10373">
    <property type="entry name" value="EST1_DNA_bind"/>
    <property type="match status" value="1"/>
</dbReference>
<feature type="domain" description="DNA/RNA-binding" evidence="1">
    <location>
        <begin position="45"/>
        <end position="79"/>
    </location>
</feature>
<reference evidence="2" key="1">
    <citation type="submission" date="2021-06" db="EMBL/GenBank/DDBJ databases">
        <authorList>
            <person name="Kallberg Y."/>
            <person name="Tangrot J."/>
            <person name="Rosling A."/>
        </authorList>
    </citation>
    <scope>NUCLEOTIDE SEQUENCE</scope>
    <source>
        <strain evidence="2">IA702</strain>
    </source>
</reference>
<dbReference type="AlphaFoldDB" id="A0A9N9FAW1"/>
<protein>
    <submittedName>
        <fullName evidence="2">4265_t:CDS:1</fullName>
    </submittedName>
</protein>
<dbReference type="EMBL" id="CAJVPJ010000405">
    <property type="protein sequence ID" value="CAG8521361.1"/>
    <property type="molecule type" value="Genomic_DNA"/>
</dbReference>
<name>A0A9N9FAW1_9GLOM</name>